<reference evidence="1 2" key="1">
    <citation type="submission" date="2017-09" db="EMBL/GenBank/DDBJ databases">
        <title>Large-scale bioinformatics analysis of Bacillus genomes uncovers conserved roles of natural products in bacterial physiology.</title>
        <authorList>
            <consortium name="Agbiome Team Llc"/>
            <person name="Bleich R.M."/>
            <person name="Grubbs K.J."/>
            <person name="Santa Maria K.C."/>
            <person name="Allen S.E."/>
            <person name="Farag S."/>
            <person name="Shank E.A."/>
            <person name="Bowers A."/>
        </authorList>
    </citation>
    <scope>NUCLEOTIDE SEQUENCE [LARGE SCALE GENOMIC DNA]</scope>
    <source>
        <strain evidence="1 2">AFS064137</strain>
    </source>
</reference>
<gene>
    <name evidence="1" type="ORF">COK81_15855</name>
</gene>
<dbReference type="EMBL" id="NVCU01000126">
    <property type="protein sequence ID" value="PFT90973.1"/>
    <property type="molecule type" value="Genomic_DNA"/>
</dbReference>
<evidence type="ECO:0000313" key="1">
    <source>
        <dbReference type="EMBL" id="PFT90973.1"/>
    </source>
</evidence>
<accession>A0A9X7AZJ6</accession>
<dbReference type="AlphaFoldDB" id="A0A9X7AZJ6"/>
<dbReference type="InterPro" id="IPR010982">
    <property type="entry name" value="Lambda_DNA-bd_dom_sf"/>
</dbReference>
<dbReference type="RefSeq" id="WP_098679093.1">
    <property type="nucleotide sequence ID" value="NZ_NVCU01000126.1"/>
</dbReference>
<proteinExistence type="predicted"/>
<dbReference type="GO" id="GO:0003677">
    <property type="term" value="F:DNA binding"/>
    <property type="evidence" value="ECO:0007669"/>
    <property type="project" value="InterPro"/>
</dbReference>
<protein>
    <submittedName>
        <fullName evidence="1">Uncharacterized protein</fullName>
    </submittedName>
</protein>
<evidence type="ECO:0000313" key="2">
    <source>
        <dbReference type="Proteomes" id="UP000225910"/>
    </source>
</evidence>
<organism evidence="1 2">
    <name type="scientific">Bacillus thuringiensis</name>
    <dbReference type="NCBI Taxonomy" id="1428"/>
    <lineage>
        <taxon>Bacteria</taxon>
        <taxon>Bacillati</taxon>
        <taxon>Bacillota</taxon>
        <taxon>Bacilli</taxon>
        <taxon>Bacillales</taxon>
        <taxon>Bacillaceae</taxon>
        <taxon>Bacillus</taxon>
        <taxon>Bacillus cereus group</taxon>
    </lineage>
</organism>
<sequence length="75" mass="8687">MKKLMKKIDNDIESMNLSLRNIAEKINVDYSVIRNGVKGKTAEMKFENFLKLVAEVYQVLLQSLSNHKSVYKLLL</sequence>
<name>A0A9X7AZJ6_BACTU</name>
<comment type="caution">
    <text evidence="1">The sequence shown here is derived from an EMBL/GenBank/DDBJ whole genome shotgun (WGS) entry which is preliminary data.</text>
</comment>
<dbReference type="Proteomes" id="UP000225910">
    <property type="component" value="Unassembled WGS sequence"/>
</dbReference>
<dbReference type="SUPFAM" id="SSF47413">
    <property type="entry name" value="lambda repressor-like DNA-binding domains"/>
    <property type="match status" value="1"/>
</dbReference>